<keyword evidence="9" id="KW-1185">Reference proteome</keyword>
<evidence type="ECO:0000256" key="1">
    <source>
        <dbReference type="ARBA" id="ARBA00022737"/>
    </source>
</evidence>
<dbReference type="PANTHER" id="PTHR47093">
    <property type="entry name" value="PROTEIN JSN1-RELATED"/>
    <property type="match status" value="1"/>
</dbReference>
<dbReference type="GO" id="GO:0003723">
    <property type="term" value="F:RNA binding"/>
    <property type="evidence" value="ECO:0007669"/>
    <property type="project" value="UniProtKB-UniRule"/>
</dbReference>
<feature type="repeat" description="Pumilio" evidence="4">
    <location>
        <begin position="713"/>
        <end position="749"/>
    </location>
</feature>
<feature type="region of interest" description="Disordered" evidence="5">
    <location>
        <begin position="964"/>
        <end position="1012"/>
    </location>
</feature>
<evidence type="ECO:0000259" key="6">
    <source>
        <dbReference type="PROSITE" id="PS50102"/>
    </source>
</evidence>
<feature type="domain" description="PUM-HD" evidence="7">
    <location>
        <begin position="615"/>
        <end position="966"/>
    </location>
</feature>
<gene>
    <name evidence="8" type="ORF">R9X50_00596500</name>
</gene>
<dbReference type="SUPFAM" id="SSF54928">
    <property type="entry name" value="RNA-binding domain, RBD"/>
    <property type="match status" value="1"/>
</dbReference>
<evidence type="ECO:0000256" key="3">
    <source>
        <dbReference type="PROSITE-ProRule" id="PRU00176"/>
    </source>
</evidence>
<dbReference type="GO" id="GO:0000288">
    <property type="term" value="P:nuclear-transcribed mRNA catabolic process, deadenylation-dependent decay"/>
    <property type="evidence" value="ECO:0007669"/>
    <property type="project" value="TreeGrafter"/>
</dbReference>
<dbReference type="InterPro" id="IPR012677">
    <property type="entry name" value="Nucleotide-bd_a/b_plait_sf"/>
</dbReference>
<dbReference type="PROSITE" id="PS50102">
    <property type="entry name" value="RRM"/>
    <property type="match status" value="1"/>
</dbReference>
<proteinExistence type="predicted"/>
<dbReference type="Gene3D" id="1.25.10.10">
    <property type="entry name" value="Leucine-rich Repeat Variant"/>
    <property type="match status" value="1"/>
</dbReference>
<accession>A0AAQ3RBX0</accession>
<dbReference type="Proteomes" id="UP001303373">
    <property type="component" value="Chromosome 9"/>
</dbReference>
<dbReference type="InterPro" id="IPR033133">
    <property type="entry name" value="PUM-HD"/>
</dbReference>
<feature type="compositionally biased region" description="Low complexity" evidence="5">
    <location>
        <begin position="157"/>
        <end position="172"/>
    </location>
</feature>
<feature type="compositionally biased region" description="Polar residues" evidence="5">
    <location>
        <begin position="129"/>
        <end position="138"/>
    </location>
</feature>
<feature type="compositionally biased region" description="Gly residues" evidence="5">
    <location>
        <begin position="51"/>
        <end position="64"/>
    </location>
</feature>
<dbReference type="EMBL" id="CP138588">
    <property type="protein sequence ID" value="WPH03090.1"/>
    <property type="molecule type" value="Genomic_DNA"/>
</dbReference>
<feature type="region of interest" description="Disordered" evidence="5">
    <location>
        <begin position="545"/>
        <end position="579"/>
    </location>
</feature>
<evidence type="ECO:0000259" key="7">
    <source>
        <dbReference type="PROSITE" id="PS50303"/>
    </source>
</evidence>
<dbReference type="AlphaFoldDB" id="A0AAQ3RBX0"/>
<keyword evidence="1" id="KW-0677">Repeat</keyword>
<feature type="region of interest" description="Disordered" evidence="5">
    <location>
        <begin position="1"/>
        <end position="203"/>
    </location>
</feature>
<dbReference type="InterPro" id="IPR000504">
    <property type="entry name" value="RRM_dom"/>
</dbReference>
<feature type="compositionally biased region" description="Low complexity" evidence="5">
    <location>
        <begin position="115"/>
        <end position="125"/>
    </location>
</feature>
<feature type="compositionally biased region" description="Polar residues" evidence="5">
    <location>
        <begin position="20"/>
        <end position="33"/>
    </location>
</feature>
<feature type="repeat" description="Pumilio" evidence="4">
    <location>
        <begin position="677"/>
        <end position="712"/>
    </location>
</feature>
<feature type="repeat" description="Pumilio" evidence="4">
    <location>
        <begin position="750"/>
        <end position="788"/>
    </location>
</feature>
<dbReference type="Pfam" id="PF00806">
    <property type="entry name" value="PUF"/>
    <property type="match status" value="3"/>
</dbReference>
<evidence type="ECO:0000313" key="8">
    <source>
        <dbReference type="EMBL" id="WPH03090.1"/>
    </source>
</evidence>
<feature type="compositionally biased region" description="Basic and acidic residues" evidence="5">
    <location>
        <begin position="1"/>
        <end position="10"/>
    </location>
</feature>
<dbReference type="PROSITE" id="PS50302">
    <property type="entry name" value="PUM"/>
    <property type="match status" value="3"/>
</dbReference>
<dbReference type="InterPro" id="IPR001313">
    <property type="entry name" value="Pumilio_RNA-bd_rpt"/>
</dbReference>
<sequence length="1165" mass="124944">MPPTRPDYKINLDGLGPLNMSHQTRSANGSGANSPLEAPAGSGLRYPLANGLGGGSQGGTGRAGAGSPSKEYGSRLFPKRAREIQAQEGLSPQIWGPPTTGSGHSTPLRETIPESPSSDSFPDFDAGGLNTNSVSSAPGSIRRTRAGTVPSRFPGISTLHSSSSQTSLNSKSARQTPSTSPYPTGITPSSESQPISNAQSSMGQAALLSRLRAGSMPQRSGYFGGSSPFGNSLFASNWMAGRERASTLQSIRSSEGAHSPRISPADNDVRTLDYLGLVDTPQPSRGNLSQSDMELLMSQQQQNGVSIADLAALNAFNNKNTANRFRSYSVNAKEKYADGDADDMDQYEHLQQVYGGQTTPSADSAAAQAALIHEAVRQHNLEVQAFANFASANRPRARTAGVLDLPSSRVLRNYLPTPSRLDSSITAADLNSEDSDYAGLASAVQGMSLNGGSSFEPGMETGLENPTKALWLGNIPSSTTVSSLNVIFSQFGQIEFARVLTHKSCGFVNFDNVQSAIAAKTQCNGKEIFPGCGPIRIGFAKEQSASNTPGANGAYPSPSPDPFVAQNSKDASSTITPSKGNINAETAAAALVTPNLVSLRAEVLDIVQQFGATQEEQARMAANLETAMGYDGFASELPPIPEPSHSRTHDAPRLRDIRKRIDNNSYSSAEVEGIAMDMLPEIAELSSDYLGNTVVQKLFEHCSEETKEAMLANISPHLAEIGVHKNGTWAAQKIIDVARTRNQMAMIVDALRPHAVALFLDQYGNYVIQCCLRFQSPLNNFIFDTMISRLWDVSQGRFGARAVRACLESHFATNDQKRLMAAAIALHSVQLATNSNGALLLTWFLDTCTFPKRRAVLTPRLIPHLVHLCTHKVAYLTVLKIINQRNESDARNSILHALFFDEQVLSSIVSDQACGATLIFKVLTTPFLDESIRPECVENVRNVLVRIKAQPTQGYKRLMDEVGLSTRRGGTPGAAEGDASAKARNGQVPHLETPQGGFGPNANLQQQPAMDQGLQRSVSIDSNGGFDPFLTSQYTHSPAMSTANVSQMAPQLQYQQALLAQAQAQGQRPPGFFGAPGMAPTGGLQNGMGYANAAPAPQMMDPYRQNMSNSPMAPPGIGMQGYQPQQTYGSPMMGMNNYNQYQMPQYFQQQGQMQGQVAGQRRGRR</sequence>
<feature type="domain" description="RRM" evidence="6">
    <location>
        <begin position="468"/>
        <end position="542"/>
    </location>
</feature>
<dbReference type="InterPro" id="IPR035979">
    <property type="entry name" value="RBD_domain_sf"/>
</dbReference>
<evidence type="ECO:0000256" key="4">
    <source>
        <dbReference type="PROSITE-ProRule" id="PRU00317"/>
    </source>
</evidence>
<protein>
    <submittedName>
        <fullName evidence="8">Uncharacterized protein</fullName>
    </submittedName>
</protein>
<feature type="compositionally biased region" description="Polar residues" evidence="5">
    <location>
        <begin position="565"/>
        <end position="579"/>
    </location>
</feature>
<dbReference type="PANTHER" id="PTHR47093:SF1">
    <property type="entry name" value="PROTEIN JSN1-RELATED"/>
    <property type="match status" value="1"/>
</dbReference>
<dbReference type="InterPro" id="IPR016024">
    <property type="entry name" value="ARM-type_fold"/>
</dbReference>
<dbReference type="InterPro" id="IPR052645">
    <property type="entry name" value="Pumilio_domain_protein"/>
</dbReference>
<dbReference type="SMART" id="SM00025">
    <property type="entry name" value="Pumilio"/>
    <property type="match status" value="6"/>
</dbReference>
<keyword evidence="3" id="KW-0694">RNA-binding</keyword>
<dbReference type="CDD" id="cd00590">
    <property type="entry name" value="RRM_SF"/>
    <property type="match status" value="1"/>
</dbReference>
<dbReference type="Pfam" id="PF00076">
    <property type="entry name" value="RRM_1"/>
    <property type="match status" value="1"/>
</dbReference>
<evidence type="ECO:0000313" key="9">
    <source>
        <dbReference type="Proteomes" id="UP001303373"/>
    </source>
</evidence>
<dbReference type="SMART" id="SM00360">
    <property type="entry name" value="RRM"/>
    <property type="match status" value="1"/>
</dbReference>
<dbReference type="FunFam" id="1.25.10.10:FF:000167">
    <property type="entry name" value="RNA binding protein Jsn1"/>
    <property type="match status" value="1"/>
</dbReference>
<dbReference type="PROSITE" id="PS50303">
    <property type="entry name" value="PUM_HD"/>
    <property type="match status" value="1"/>
</dbReference>
<dbReference type="SUPFAM" id="SSF48371">
    <property type="entry name" value="ARM repeat"/>
    <property type="match status" value="1"/>
</dbReference>
<feature type="compositionally biased region" description="Polar residues" evidence="5">
    <location>
        <begin position="173"/>
        <end position="203"/>
    </location>
</feature>
<feature type="compositionally biased region" description="Polar residues" evidence="5">
    <location>
        <begin position="1002"/>
        <end position="1012"/>
    </location>
</feature>
<dbReference type="Gene3D" id="3.30.70.330">
    <property type="match status" value="1"/>
</dbReference>
<name>A0AAQ3RBX0_9PEZI</name>
<organism evidence="8 9">
    <name type="scientific">Acrodontium crateriforme</name>
    <dbReference type="NCBI Taxonomy" id="150365"/>
    <lineage>
        <taxon>Eukaryota</taxon>
        <taxon>Fungi</taxon>
        <taxon>Dikarya</taxon>
        <taxon>Ascomycota</taxon>
        <taxon>Pezizomycotina</taxon>
        <taxon>Dothideomycetes</taxon>
        <taxon>Dothideomycetidae</taxon>
        <taxon>Mycosphaerellales</taxon>
        <taxon>Teratosphaeriaceae</taxon>
        <taxon>Acrodontium</taxon>
    </lineage>
</organism>
<evidence type="ECO:0000256" key="2">
    <source>
        <dbReference type="ARBA" id="ARBA00024893"/>
    </source>
</evidence>
<evidence type="ECO:0000256" key="5">
    <source>
        <dbReference type="SAM" id="MobiDB-lite"/>
    </source>
</evidence>
<dbReference type="InterPro" id="IPR011989">
    <property type="entry name" value="ARM-like"/>
</dbReference>
<reference evidence="8 9" key="1">
    <citation type="submission" date="2023-11" db="EMBL/GenBank/DDBJ databases">
        <title>An acidophilic fungus is an integral part of prey digestion in a carnivorous sundew plant.</title>
        <authorList>
            <person name="Tsai I.J."/>
        </authorList>
    </citation>
    <scope>NUCLEOTIDE SEQUENCE [LARGE SCALE GENOMIC DNA]</scope>
    <source>
        <strain evidence="8">169a</strain>
    </source>
</reference>
<comment type="function">
    <text evidence="2">RNA-binding nucleolar protein required for pre-rRNA processing. Involved in production of 18S rRNA and assembly of small ribosomal subunit.</text>
</comment>